<feature type="transmembrane region" description="Helical" evidence="7">
    <location>
        <begin position="82"/>
        <end position="101"/>
    </location>
</feature>
<dbReference type="Pfam" id="PF02322">
    <property type="entry name" value="Cyt_bd_oxida_II"/>
    <property type="match status" value="1"/>
</dbReference>
<keyword evidence="4 7" id="KW-0812">Transmembrane</keyword>
<dbReference type="RefSeq" id="WP_119740068.1">
    <property type="nucleotide sequence ID" value="NZ_QYUN01000002.1"/>
</dbReference>
<evidence type="ECO:0000313" key="8">
    <source>
        <dbReference type="EMBL" id="RJG06995.1"/>
    </source>
</evidence>
<feature type="transmembrane region" description="Helical" evidence="7">
    <location>
        <begin position="113"/>
        <end position="138"/>
    </location>
</feature>
<organism evidence="8 9">
    <name type="scientific">Noviherbaspirillum cavernae</name>
    <dbReference type="NCBI Taxonomy" id="2320862"/>
    <lineage>
        <taxon>Bacteria</taxon>
        <taxon>Pseudomonadati</taxon>
        <taxon>Pseudomonadota</taxon>
        <taxon>Betaproteobacteria</taxon>
        <taxon>Burkholderiales</taxon>
        <taxon>Oxalobacteraceae</taxon>
        <taxon>Noviherbaspirillum</taxon>
    </lineage>
</organism>
<proteinExistence type="inferred from homology"/>
<keyword evidence="9" id="KW-1185">Reference proteome</keyword>
<gene>
    <name evidence="8" type="primary">cydB</name>
    <name evidence="8" type="ORF">D3870_14175</name>
</gene>
<feature type="transmembrane region" description="Helical" evidence="7">
    <location>
        <begin position="300"/>
        <end position="323"/>
    </location>
</feature>
<dbReference type="InterPro" id="IPR003317">
    <property type="entry name" value="Cyt-d_oxidase_su2"/>
</dbReference>
<feature type="transmembrane region" description="Helical" evidence="7">
    <location>
        <begin position="259"/>
        <end position="280"/>
    </location>
</feature>
<dbReference type="OrthoDB" id="9776710at2"/>
<evidence type="ECO:0000256" key="5">
    <source>
        <dbReference type="ARBA" id="ARBA00022989"/>
    </source>
</evidence>
<evidence type="ECO:0000256" key="2">
    <source>
        <dbReference type="ARBA" id="ARBA00007543"/>
    </source>
</evidence>
<sequence length="335" mass="37566">MNLDLVPLWAAILSLAVLMYVLLDGFDLGVGILFALRRNEHDRDLMVGSVAPIWDFNETWLILGGGGLLAVFPLAFAVIMPAVYFPILVMLLGLIFRGVAFEFRDAPGAKKSVWNAAFAYGSLVATYAQGVVLGNFIMGFPVSGRAFSGTSWDWIAPFPLLTGLGLVVGYMLLGATWLYMKTQGDLQQWARDKARWCLFGILLFIVMISVWTPLKDARIAERWFSMPNLFFFAPVPILTAAIAWLLWDSLRRGREVLPFLCAMGLFFLAYTGLIISLWPYVAPPSITLWDAATAPISQQFLIIGTMFLLPVILLYVFWSYWVFRGKVRSDIGYHH</sequence>
<evidence type="ECO:0000256" key="4">
    <source>
        <dbReference type="ARBA" id="ARBA00022692"/>
    </source>
</evidence>
<feature type="transmembrane region" description="Helical" evidence="7">
    <location>
        <begin position="196"/>
        <end position="214"/>
    </location>
</feature>
<comment type="subcellular location">
    <subcellularLocation>
        <location evidence="1">Cell membrane</location>
        <topology evidence="1">Multi-pass membrane protein</topology>
    </subcellularLocation>
</comment>
<dbReference type="GO" id="GO:0009055">
    <property type="term" value="F:electron transfer activity"/>
    <property type="evidence" value="ECO:0007669"/>
    <property type="project" value="TreeGrafter"/>
</dbReference>
<protein>
    <submittedName>
        <fullName evidence="8">Cytochrome d ubiquinol oxidase subunit II</fullName>
    </submittedName>
</protein>
<evidence type="ECO:0000256" key="1">
    <source>
        <dbReference type="ARBA" id="ARBA00004651"/>
    </source>
</evidence>
<dbReference type="Proteomes" id="UP000285190">
    <property type="component" value="Unassembled WGS sequence"/>
</dbReference>
<evidence type="ECO:0000313" key="9">
    <source>
        <dbReference type="Proteomes" id="UP000285190"/>
    </source>
</evidence>
<dbReference type="GO" id="GO:0019646">
    <property type="term" value="P:aerobic electron transport chain"/>
    <property type="evidence" value="ECO:0007669"/>
    <property type="project" value="TreeGrafter"/>
</dbReference>
<feature type="transmembrane region" description="Helical" evidence="7">
    <location>
        <begin position="6"/>
        <end position="36"/>
    </location>
</feature>
<keyword evidence="5 7" id="KW-1133">Transmembrane helix</keyword>
<dbReference type="NCBIfam" id="TIGR00203">
    <property type="entry name" value="cydB"/>
    <property type="match status" value="1"/>
</dbReference>
<dbReference type="PANTHER" id="PTHR43141">
    <property type="entry name" value="CYTOCHROME BD2 SUBUNIT II"/>
    <property type="match status" value="1"/>
</dbReference>
<evidence type="ECO:0000256" key="7">
    <source>
        <dbReference type="SAM" id="Phobius"/>
    </source>
</evidence>
<dbReference type="EMBL" id="QYUN01000002">
    <property type="protein sequence ID" value="RJG06995.1"/>
    <property type="molecule type" value="Genomic_DNA"/>
</dbReference>
<reference evidence="8 9" key="1">
    <citation type="submission" date="2018-09" db="EMBL/GenBank/DDBJ databases">
        <authorList>
            <person name="Zhu H."/>
        </authorList>
    </citation>
    <scope>NUCLEOTIDE SEQUENCE [LARGE SCALE GENOMIC DNA]</scope>
    <source>
        <strain evidence="8 9">K2R10-39</strain>
    </source>
</reference>
<dbReference type="GO" id="GO:0005886">
    <property type="term" value="C:plasma membrane"/>
    <property type="evidence" value="ECO:0007669"/>
    <property type="project" value="UniProtKB-SubCell"/>
</dbReference>
<accession>A0A418X3J1</accession>
<dbReference type="GO" id="GO:0016682">
    <property type="term" value="F:oxidoreductase activity, acting on diphenols and related substances as donors, oxygen as acceptor"/>
    <property type="evidence" value="ECO:0007669"/>
    <property type="project" value="TreeGrafter"/>
</dbReference>
<keyword evidence="3" id="KW-1003">Cell membrane</keyword>
<feature type="transmembrane region" description="Helical" evidence="7">
    <location>
        <begin position="226"/>
        <end position="247"/>
    </location>
</feature>
<dbReference type="GO" id="GO:0070069">
    <property type="term" value="C:cytochrome complex"/>
    <property type="evidence" value="ECO:0007669"/>
    <property type="project" value="TreeGrafter"/>
</dbReference>
<name>A0A418X3J1_9BURK</name>
<keyword evidence="6 7" id="KW-0472">Membrane</keyword>
<comment type="caution">
    <text evidence="8">The sequence shown here is derived from an EMBL/GenBank/DDBJ whole genome shotgun (WGS) entry which is preliminary data.</text>
</comment>
<dbReference type="PANTHER" id="PTHR43141:SF4">
    <property type="entry name" value="CYTOCHROME BD2 SUBUNIT II"/>
    <property type="match status" value="1"/>
</dbReference>
<evidence type="ECO:0000256" key="6">
    <source>
        <dbReference type="ARBA" id="ARBA00023136"/>
    </source>
</evidence>
<feature type="transmembrane region" description="Helical" evidence="7">
    <location>
        <begin position="158"/>
        <end position="180"/>
    </location>
</feature>
<evidence type="ECO:0000256" key="3">
    <source>
        <dbReference type="ARBA" id="ARBA00022475"/>
    </source>
</evidence>
<dbReference type="AlphaFoldDB" id="A0A418X3J1"/>
<comment type="similarity">
    <text evidence="2">Belongs to the cytochrome ubiquinol oxidase subunit 2 family.</text>
</comment>